<evidence type="ECO:0000313" key="6">
    <source>
        <dbReference type="EMBL" id="QNM09690.1"/>
    </source>
</evidence>
<comment type="similarity">
    <text evidence="1 4">Belongs to the glycosyl hydrolase 3 family.</text>
</comment>
<keyword evidence="7" id="KW-1185">Reference proteome</keyword>
<dbReference type="SUPFAM" id="SSF51445">
    <property type="entry name" value="(Trans)glycosidases"/>
    <property type="match status" value="1"/>
</dbReference>
<keyword evidence="3" id="KW-0119">Carbohydrate metabolism</keyword>
<reference evidence="6 7" key="1">
    <citation type="submission" date="2020-08" db="EMBL/GenBank/DDBJ databases">
        <authorList>
            <person name="Liu C."/>
            <person name="Sun Q."/>
        </authorList>
    </citation>
    <scope>NUCLEOTIDE SEQUENCE [LARGE SCALE GENOMIC DNA]</scope>
    <source>
        <strain evidence="6 7">NSJ-29</strain>
    </source>
</reference>
<dbReference type="InterPro" id="IPR050288">
    <property type="entry name" value="Cellulose_deg_GH3"/>
</dbReference>
<evidence type="ECO:0000256" key="4">
    <source>
        <dbReference type="RuleBase" id="RU361161"/>
    </source>
</evidence>
<dbReference type="Pfam" id="PF00933">
    <property type="entry name" value="Glyco_hydro_3"/>
    <property type="match status" value="1"/>
</dbReference>
<accession>A0A7G9GFV8</accession>
<gene>
    <name evidence="6" type="ORF">H9Q79_05215</name>
</gene>
<evidence type="ECO:0000256" key="2">
    <source>
        <dbReference type="ARBA" id="ARBA00022801"/>
    </source>
</evidence>
<evidence type="ECO:0000313" key="7">
    <source>
        <dbReference type="Proteomes" id="UP000515860"/>
    </source>
</evidence>
<organism evidence="6 7">
    <name type="scientific">Wansuia hejianensis</name>
    <dbReference type="NCBI Taxonomy" id="2763667"/>
    <lineage>
        <taxon>Bacteria</taxon>
        <taxon>Bacillati</taxon>
        <taxon>Bacillota</taxon>
        <taxon>Clostridia</taxon>
        <taxon>Lachnospirales</taxon>
        <taxon>Lachnospiraceae</taxon>
        <taxon>Wansuia</taxon>
    </lineage>
</organism>
<dbReference type="InterPro" id="IPR036962">
    <property type="entry name" value="Glyco_hydro_3_N_sf"/>
</dbReference>
<dbReference type="GO" id="GO:0005975">
    <property type="term" value="P:carbohydrate metabolic process"/>
    <property type="evidence" value="ECO:0007669"/>
    <property type="project" value="InterPro"/>
</dbReference>
<dbReference type="InterPro" id="IPR026891">
    <property type="entry name" value="Fn3-like"/>
</dbReference>
<feature type="domain" description="Fibronectin type III-like" evidence="5">
    <location>
        <begin position="574"/>
        <end position="641"/>
    </location>
</feature>
<keyword evidence="2 4" id="KW-0378">Hydrolase</keyword>
<evidence type="ECO:0000259" key="5">
    <source>
        <dbReference type="SMART" id="SM01217"/>
    </source>
</evidence>
<dbReference type="PANTHER" id="PTHR42715">
    <property type="entry name" value="BETA-GLUCOSIDASE"/>
    <property type="match status" value="1"/>
</dbReference>
<dbReference type="Pfam" id="PF14310">
    <property type="entry name" value="Fn3-like"/>
    <property type="match status" value="1"/>
</dbReference>
<dbReference type="Proteomes" id="UP000515860">
    <property type="component" value="Chromosome"/>
</dbReference>
<dbReference type="RefSeq" id="WP_249329335.1">
    <property type="nucleotide sequence ID" value="NZ_CP060635.1"/>
</dbReference>
<evidence type="ECO:0000256" key="1">
    <source>
        <dbReference type="ARBA" id="ARBA00005336"/>
    </source>
</evidence>
<proteinExistence type="inferred from homology"/>
<dbReference type="Gene3D" id="3.20.20.300">
    <property type="entry name" value="Glycoside hydrolase, family 3, N-terminal domain"/>
    <property type="match status" value="1"/>
</dbReference>
<dbReference type="PANTHER" id="PTHR42715:SF10">
    <property type="entry name" value="BETA-GLUCOSIDASE"/>
    <property type="match status" value="1"/>
</dbReference>
<sequence>MVKKAELVRQLTKREKVGFCAGRSFWSLGGAERLGLPVLAVADGPHGLRKQKRDEGYQSPLGSIPAVCYPTASAFACSFDEDLIFRMGQALGEECREENVAVLLGPGVNIKRSPLCGRNFEYLSEDPLLAGKLAAALIKGVQSKGVGTSLKHFAANSQETKRAKSDSRIDARTLWEIYLKPFEIAVREGRPWTVMPAYNLLNGTYCCENSWLLQDVLRRQWGFEGTVISDWGAMNRCASSFRSGLDVEMPGGVNHDEEYLMAAVEDGRLPEKRLDEIAGHIIDLTLKHQEGQKIPYTSDRKAHLALAREVAENSAVLLKNEGVLPVKSSEEIAVIGALAKFPRYQGAGSSKVNAVQRDSPLAALKEAGCKVTYACGYSLKAGADEEQLLEEARRACEGRDTVLIFAGLPEDYESEGFDRENLELPANQNRLIREICGIHDKVAVILQGGGPVEMPWISQAGAVMMCYLGGCQGGHAAAAILTGTVNPSGKLAETFPVKLSDTPCFGRYPGLEEKVCYQEGIYVGYRYYDSADREVLFPFGHGLSYTSFIYEDIHQEDGAISFALKNSGSRPGKEAVQLYLSSRKNPYYKELIGFQKVELQAGEKRQVVFRLADRDFARFHEPDCAWVTAPGEYQLLVGSSSRDIRLEAIVEITERQSWPLDIPAVAVETPEAAGGEKKPRFTMNSTLREFQSIPLLRPVLALVRRIAAKTSGEFVSGERMADMIMDMPIRQLPMGTNGKINAGQVKGIIELLNGKPGSGLKKMVLGAGKKKPGRKKDISQ</sequence>
<name>A0A7G9GFV8_9FIRM</name>
<dbReference type="SMART" id="SM01217">
    <property type="entry name" value="Fn3_like"/>
    <property type="match status" value="1"/>
</dbReference>
<evidence type="ECO:0000256" key="3">
    <source>
        <dbReference type="ARBA" id="ARBA00023277"/>
    </source>
</evidence>
<dbReference type="PRINTS" id="PR00133">
    <property type="entry name" value="GLHYDRLASE3"/>
</dbReference>
<dbReference type="Gene3D" id="3.40.50.1700">
    <property type="entry name" value="Glycoside hydrolase family 3 C-terminal domain"/>
    <property type="match status" value="1"/>
</dbReference>
<dbReference type="SUPFAM" id="SSF52279">
    <property type="entry name" value="Beta-D-glucan exohydrolase, C-terminal domain"/>
    <property type="match status" value="1"/>
</dbReference>
<dbReference type="InterPro" id="IPR002772">
    <property type="entry name" value="Glyco_hydro_3_C"/>
</dbReference>
<dbReference type="InterPro" id="IPR019800">
    <property type="entry name" value="Glyco_hydro_3_AS"/>
</dbReference>
<dbReference type="InterPro" id="IPR017853">
    <property type="entry name" value="GH"/>
</dbReference>
<dbReference type="AlphaFoldDB" id="A0A7G9GFV8"/>
<dbReference type="GO" id="GO:0004553">
    <property type="term" value="F:hydrolase activity, hydrolyzing O-glycosyl compounds"/>
    <property type="evidence" value="ECO:0007669"/>
    <property type="project" value="InterPro"/>
</dbReference>
<dbReference type="Pfam" id="PF01915">
    <property type="entry name" value="Glyco_hydro_3_C"/>
    <property type="match status" value="1"/>
</dbReference>
<protein>
    <submittedName>
        <fullName evidence="6">Glycoside hydrolase family 3 C-terminal domain-containing protein</fullName>
    </submittedName>
</protein>
<dbReference type="PROSITE" id="PS00775">
    <property type="entry name" value="GLYCOSYL_HYDROL_F3"/>
    <property type="match status" value="1"/>
</dbReference>
<keyword evidence="4" id="KW-0326">Glycosidase</keyword>
<dbReference type="InterPro" id="IPR036881">
    <property type="entry name" value="Glyco_hydro_3_C_sf"/>
</dbReference>
<dbReference type="EMBL" id="CP060635">
    <property type="protein sequence ID" value="QNM09690.1"/>
    <property type="molecule type" value="Genomic_DNA"/>
</dbReference>
<dbReference type="KEGG" id="whj:H9Q79_05215"/>
<dbReference type="InterPro" id="IPR013783">
    <property type="entry name" value="Ig-like_fold"/>
</dbReference>
<dbReference type="Gene3D" id="2.60.40.10">
    <property type="entry name" value="Immunoglobulins"/>
    <property type="match status" value="1"/>
</dbReference>
<dbReference type="InterPro" id="IPR001764">
    <property type="entry name" value="Glyco_hydro_3_N"/>
</dbReference>